<accession>A0A242ZM75</accession>
<comment type="caution">
    <text evidence="2">The sequence shown here is derived from an EMBL/GenBank/DDBJ whole genome shotgun (WGS) entry which is preliminary data.</text>
</comment>
<reference evidence="2 3" key="1">
    <citation type="submission" date="2016-10" db="EMBL/GenBank/DDBJ databases">
        <title>Comparative genomics of Bacillus thuringiensis reveals a path to pathogens against multiple invertebrate hosts.</title>
        <authorList>
            <person name="Zheng J."/>
            <person name="Gao Q."/>
            <person name="Liu H."/>
            <person name="Peng D."/>
            <person name="Ruan L."/>
            <person name="Sun M."/>
        </authorList>
    </citation>
    <scope>NUCLEOTIDE SEQUENCE [LARGE SCALE GENOMIC DNA]</scope>
    <source>
        <strain evidence="2">BGSC 4BK1</strain>
    </source>
</reference>
<evidence type="ECO:0000259" key="1">
    <source>
        <dbReference type="Pfam" id="PF03417"/>
    </source>
</evidence>
<evidence type="ECO:0000313" key="3">
    <source>
        <dbReference type="Proteomes" id="UP000194945"/>
    </source>
</evidence>
<dbReference type="CDD" id="cd01935">
    <property type="entry name" value="Ntn_CGH_like"/>
    <property type="match status" value="1"/>
</dbReference>
<dbReference type="AlphaFoldDB" id="A0A242ZM75"/>
<feature type="domain" description="Peptidase C45 hydrolase" evidence="1">
    <location>
        <begin position="96"/>
        <end position="317"/>
    </location>
</feature>
<dbReference type="Proteomes" id="UP000194945">
    <property type="component" value="Unassembled WGS sequence"/>
</dbReference>
<proteinExistence type="predicted"/>
<dbReference type="InterPro" id="IPR005079">
    <property type="entry name" value="Peptidase_C45_hydrolase"/>
</dbReference>
<dbReference type="SUPFAM" id="SSF56235">
    <property type="entry name" value="N-terminal nucleophile aminohydrolases (Ntn hydrolases)"/>
    <property type="match status" value="1"/>
</dbReference>
<gene>
    <name evidence="2" type="ORF">BK730_02840</name>
</gene>
<organism evidence="2 3">
    <name type="scientific">Bacillus wiedmannii</name>
    <dbReference type="NCBI Taxonomy" id="1890302"/>
    <lineage>
        <taxon>Bacteria</taxon>
        <taxon>Bacillati</taxon>
        <taxon>Bacillota</taxon>
        <taxon>Bacilli</taxon>
        <taxon>Bacillales</taxon>
        <taxon>Bacillaceae</taxon>
        <taxon>Bacillus</taxon>
        <taxon>Bacillus cereus group</taxon>
    </lineage>
</organism>
<protein>
    <submittedName>
        <fullName evidence="2">Choloylglycine hydrolase</fullName>
    </submittedName>
</protein>
<dbReference type="InterPro" id="IPR029055">
    <property type="entry name" value="Ntn_hydrolases_N"/>
</dbReference>
<sequence>MYHPRLKGNYYEMGNRYGGLIYKKGFRFPKVSKEKLEYGRECTPILFDFYPEVIEEIKGFADGCQVTYEEVSSFLFSIGVFDMPAQCSIFAAYNGSEMLMGRNFDMTLDLKKYTESSLVCPKGRYRYIGHSDVFIGKVDGINEKGLAVAMTYVPGNNKYPGVNFYFIIRFILENCSNVEEAIKILSKVQTSTSNNYLLADSTGGMAVAEVTPSSIFIRRPSIGEEFIVCTNHFVSKEMEDRQELNRINWSKSQERYQTIQDNLRRSTQIDIEKAKGIMSNSEGHVCLNLKEEKFGTLYSLILNLNELSIYRAEGRPNRSIYRKDDRLFNEVTKRPI</sequence>
<dbReference type="Pfam" id="PF03417">
    <property type="entry name" value="AAT"/>
    <property type="match status" value="1"/>
</dbReference>
<dbReference type="PANTHER" id="PTHR34180:SF1">
    <property type="entry name" value="BETA-ALANYL-DOPAMINE_CARCININE HYDROLASE"/>
    <property type="match status" value="1"/>
</dbReference>
<dbReference type="Gene3D" id="3.60.60.10">
    <property type="entry name" value="Penicillin V Acylase, Chain A"/>
    <property type="match status" value="1"/>
</dbReference>
<dbReference type="InterPro" id="IPR047794">
    <property type="entry name" value="C45_proenzyme-like"/>
</dbReference>
<dbReference type="NCBIfam" id="NF040521">
    <property type="entry name" value="C45_proenzyme"/>
    <property type="match status" value="1"/>
</dbReference>
<dbReference type="RefSeq" id="WP_088092138.1">
    <property type="nucleotide sequence ID" value="NZ_JARMNH010000051.1"/>
</dbReference>
<dbReference type="EMBL" id="NFDE01000008">
    <property type="protein sequence ID" value="OTX96440.1"/>
    <property type="molecule type" value="Genomic_DNA"/>
</dbReference>
<dbReference type="PANTHER" id="PTHR34180">
    <property type="entry name" value="PEPTIDASE C45"/>
    <property type="match status" value="1"/>
</dbReference>
<dbReference type="InterPro" id="IPR047801">
    <property type="entry name" value="Peptidase_C45"/>
</dbReference>
<name>A0A242ZM75_9BACI</name>
<evidence type="ECO:0000313" key="2">
    <source>
        <dbReference type="EMBL" id="OTX96440.1"/>
    </source>
</evidence>
<dbReference type="GO" id="GO:0016787">
    <property type="term" value="F:hydrolase activity"/>
    <property type="evidence" value="ECO:0007669"/>
    <property type="project" value="UniProtKB-KW"/>
</dbReference>
<keyword evidence="2" id="KW-0378">Hydrolase</keyword>